<reference evidence="2 3" key="1">
    <citation type="submission" date="2023-11" db="EMBL/GenBank/DDBJ databases">
        <title>Halocaridina rubra genome assembly.</title>
        <authorList>
            <person name="Smith C."/>
        </authorList>
    </citation>
    <scope>NUCLEOTIDE SEQUENCE [LARGE SCALE GENOMIC DNA]</scope>
    <source>
        <strain evidence="2">EP-1</strain>
        <tissue evidence="2">Whole</tissue>
    </source>
</reference>
<organism evidence="2 3">
    <name type="scientific">Halocaridina rubra</name>
    <name type="common">Hawaiian red shrimp</name>
    <dbReference type="NCBI Taxonomy" id="373956"/>
    <lineage>
        <taxon>Eukaryota</taxon>
        <taxon>Metazoa</taxon>
        <taxon>Ecdysozoa</taxon>
        <taxon>Arthropoda</taxon>
        <taxon>Crustacea</taxon>
        <taxon>Multicrustacea</taxon>
        <taxon>Malacostraca</taxon>
        <taxon>Eumalacostraca</taxon>
        <taxon>Eucarida</taxon>
        <taxon>Decapoda</taxon>
        <taxon>Pleocyemata</taxon>
        <taxon>Caridea</taxon>
        <taxon>Atyoidea</taxon>
        <taxon>Atyidae</taxon>
        <taxon>Halocaridina</taxon>
    </lineage>
</organism>
<evidence type="ECO:0000313" key="2">
    <source>
        <dbReference type="EMBL" id="KAK7078570.1"/>
    </source>
</evidence>
<evidence type="ECO:0000313" key="3">
    <source>
        <dbReference type="Proteomes" id="UP001381693"/>
    </source>
</evidence>
<dbReference type="AlphaFoldDB" id="A0AAN8X609"/>
<feature type="region of interest" description="Disordered" evidence="1">
    <location>
        <begin position="1"/>
        <end position="45"/>
    </location>
</feature>
<accession>A0AAN8X609</accession>
<gene>
    <name evidence="2" type="ORF">SK128_000961</name>
</gene>
<feature type="non-terminal residue" evidence="2">
    <location>
        <position position="1"/>
    </location>
</feature>
<keyword evidence="3" id="KW-1185">Reference proteome</keyword>
<comment type="caution">
    <text evidence="2">The sequence shown here is derived from an EMBL/GenBank/DDBJ whole genome shotgun (WGS) entry which is preliminary data.</text>
</comment>
<evidence type="ECO:0000256" key="1">
    <source>
        <dbReference type="SAM" id="MobiDB-lite"/>
    </source>
</evidence>
<feature type="compositionally biased region" description="Polar residues" evidence="1">
    <location>
        <begin position="12"/>
        <end position="34"/>
    </location>
</feature>
<sequence length="77" mass="8575">CRDILDPMLSGSVENMSDTCFPTDSSSNTPQELSQPPVFPSQKPAVSRSVRKVRFAANPAKRFIILLETPSPWRDLL</sequence>
<proteinExistence type="predicted"/>
<name>A0AAN8X609_HALRR</name>
<dbReference type="Proteomes" id="UP001381693">
    <property type="component" value="Unassembled WGS sequence"/>
</dbReference>
<dbReference type="EMBL" id="JAXCGZ010007766">
    <property type="protein sequence ID" value="KAK7078570.1"/>
    <property type="molecule type" value="Genomic_DNA"/>
</dbReference>
<protein>
    <submittedName>
        <fullName evidence="2">Uncharacterized protein</fullName>
    </submittedName>
</protein>